<keyword evidence="1" id="KW-0812">Transmembrane</keyword>
<gene>
    <name evidence="2" type="ORF">N5C10_03230</name>
</gene>
<dbReference type="AlphaFoldDB" id="A0AA42MR93"/>
<evidence type="ECO:0000313" key="3">
    <source>
        <dbReference type="Proteomes" id="UP001159915"/>
    </source>
</evidence>
<keyword evidence="1" id="KW-1133">Transmembrane helix</keyword>
<sequence length="42" mass="4716">MNDQMNPPAPPLNPVQALKFIIGLSILYFGTLLLLVQLFRSM</sequence>
<dbReference type="RefSeq" id="WP_279669691.1">
    <property type="nucleotide sequence ID" value="NZ_JAOCBE010000001.1"/>
</dbReference>
<proteinExistence type="predicted"/>
<reference evidence="2" key="1">
    <citation type="submission" date="2022-09" db="EMBL/GenBank/DDBJ databases">
        <title>Intensive care unit water sources are persistently colonized with multi-drug resistant bacteria and are the site of extensive horizontal gene transfer of antibiotic resistance genes.</title>
        <authorList>
            <person name="Diorio-Toth L."/>
        </authorList>
    </citation>
    <scope>NUCLEOTIDE SEQUENCE</scope>
    <source>
        <strain evidence="2">GD03920</strain>
    </source>
</reference>
<keyword evidence="1" id="KW-0472">Membrane</keyword>
<comment type="caution">
    <text evidence="2">The sequence shown here is derived from an EMBL/GenBank/DDBJ whole genome shotgun (WGS) entry which is preliminary data.</text>
</comment>
<dbReference type="EMBL" id="JAOCBE010000001">
    <property type="protein sequence ID" value="MDH0968323.1"/>
    <property type="molecule type" value="Genomic_DNA"/>
</dbReference>
<dbReference type="Proteomes" id="UP001159915">
    <property type="component" value="Unassembled WGS sequence"/>
</dbReference>
<organism evidence="2 3">
    <name type="scientific">Acinetobacter johnsonii</name>
    <dbReference type="NCBI Taxonomy" id="40214"/>
    <lineage>
        <taxon>Bacteria</taxon>
        <taxon>Pseudomonadati</taxon>
        <taxon>Pseudomonadota</taxon>
        <taxon>Gammaproteobacteria</taxon>
        <taxon>Moraxellales</taxon>
        <taxon>Moraxellaceae</taxon>
        <taxon>Acinetobacter</taxon>
    </lineage>
</organism>
<feature type="transmembrane region" description="Helical" evidence="1">
    <location>
        <begin position="20"/>
        <end position="39"/>
    </location>
</feature>
<accession>A0AA42MR93</accession>
<protein>
    <submittedName>
        <fullName evidence="2">Uncharacterized protein</fullName>
    </submittedName>
</protein>
<evidence type="ECO:0000313" key="2">
    <source>
        <dbReference type="EMBL" id="MDH0968323.1"/>
    </source>
</evidence>
<name>A0AA42MR93_ACIJO</name>
<evidence type="ECO:0000256" key="1">
    <source>
        <dbReference type="SAM" id="Phobius"/>
    </source>
</evidence>